<name>A0A8H7F3E0_AGABI</name>
<dbReference type="OMA" id="VTQLRQY"/>
<feature type="region of interest" description="Disordered" evidence="6">
    <location>
        <begin position="150"/>
        <end position="340"/>
    </location>
</feature>
<feature type="compositionally biased region" description="Polar residues" evidence="6">
    <location>
        <begin position="168"/>
        <end position="181"/>
    </location>
</feature>
<comment type="subcellular location">
    <subcellularLocation>
        <location evidence="1">Nucleus</location>
    </subcellularLocation>
</comment>
<comment type="similarity">
    <text evidence="2">Belongs to the fl(2)d family.</text>
</comment>
<dbReference type="GO" id="GO:0008380">
    <property type="term" value="P:RNA splicing"/>
    <property type="evidence" value="ECO:0007669"/>
    <property type="project" value="UniProtKB-KW"/>
</dbReference>
<evidence type="ECO:0000256" key="1">
    <source>
        <dbReference type="ARBA" id="ARBA00004123"/>
    </source>
</evidence>
<accession>A0A8H7F3E0</accession>
<feature type="compositionally biased region" description="Basic and acidic residues" evidence="6">
    <location>
        <begin position="224"/>
        <end position="304"/>
    </location>
</feature>
<gene>
    <name evidence="7" type="ORF">Agabi119p4_4415</name>
</gene>
<evidence type="ECO:0000313" key="8">
    <source>
        <dbReference type="Proteomes" id="UP000629468"/>
    </source>
</evidence>
<comment type="caution">
    <text evidence="7">The sequence shown here is derived from an EMBL/GenBank/DDBJ whole genome shotgun (WGS) entry which is preliminary data.</text>
</comment>
<keyword evidence="3" id="KW-0507">mRNA processing</keyword>
<keyword evidence="4" id="KW-0508">mRNA splicing</keyword>
<proteinExistence type="inferred from homology"/>
<protein>
    <submittedName>
        <fullName evidence="7">Uncharacterized protein</fullName>
    </submittedName>
</protein>
<dbReference type="Pfam" id="PF17098">
    <property type="entry name" value="Wtap"/>
    <property type="match status" value="1"/>
</dbReference>
<evidence type="ECO:0000256" key="2">
    <source>
        <dbReference type="ARBA" id="ARBA00010313"/>
    </source>
</evidence>
<dbReference type="Proteomes" id="UP000629468">
    <property type="component" value="Unassembled WGS sequence"/>
</dbReference>
<evidence type="ECO:0000313" key="7">
    <source>
        <dbReference type="EMBL" id="KAF7776022.1"/>
    </source>
</evidence>
<evidence type="ECO:0000256" key="3">
    <source>
        <dbReference type="ARBA" id="ARBA00022664"/>
    </source>
</evidence>
<keyword evidence="5" id="KW-0539">Nucleus</keyword>
<dbReference type="EMBL" id="JABXXO010000006">
    <property type="protein sequence ID" value="KAF7776022.1"/>
    <property type="molecule type" value="Genomic_DNA"/>
</dbReference>
<sequence>MQPPTSREARLETLLGERETQLSQLHDEVARLRRFLPSQPAPSSTTPLSLPPAVSSLLLSQLSTASESTASSGSSTVVAALTQRARLLQEENDELYQLLRYSETGKLKEEVRGLRRLVQRLQGALRQSHETISLLSHELDKSYDTYLSVVQSAPSPQPSPKTYPPSPMNNYASPPGGNNSHGSKHPPIGPRKRPRLSEPNSNSHSYSGKSHNTSHNHYNHNPSKRGDNHPKRSDKDVRGGHDANKGNRSSKMDVDNEHPLPTESGRGWEKDMDREHDRESGRERNRERDRDRGPQGQDRSRDRGLNTNLSRRNGGGPGRARRGDRAAGGGQAFHGASNATPNNVYGINGDRTLAERMGL</sequence>
<evidence type="ECO:0000256" key="4">
    <source>
        <dbReference type="ARBA" id="ARBA00023187"/>
    </source>
</evidence>
<dbReference type="GO" id="GO:0006397">
    <property type="term" value="P:mRNA processing"/>
    <property type="evidence" value="ECO:0007669"/>
    <property type="project" value="UniProtKB-KW"/>
</dbReference>
<dbReference type="GO" id="GO:0005634">
    <property type="term" value="C:nucleus"/>
    <property type="evidence" value="ECO:0007669"/>
    <property type="project" value="UniProtKB-SubCell"/>
</dbReference>
<evidence type="ECO:0000256" key="6">
    <source>
        <dbReference type="SAM" id="MobiDB-lite"/>
    </source>
</evidence>
<dbReference type="GO" id="GO:0016556">
    <property type="term" value="P:mRNA modification"/>
    <property type="evidence" value="ECO:0007669"/>
    <property type="project" value="InterPro"/>
</dbReference>
<dbReference type="AlphaFoldDB" id="A0A8H7F3E0"/>
<feature type="compositionally biased region" description="Polar residues" evidence="6">
    <location>
        <begin position="198"/>
        <end position="209"/>
    </location>
</feature>
<dbReference type="GO" id="GO:0000381">
    <property type="term" value="P:regulation of alternative mRNA splicing, via spliceosome"/>
    <property type="evidence" value="ECO:0007669"/>
    <property type="project" value="InterPro"/>
</dbReference>
<dbReference type="InterPro" id="IPR033757">
    <property type="entry name" value="WTAP"/>
</dbReference>
<evidence type="ECO:0000256" key="5">
    <source>
        <dbReference type="ARBA" id="ARBA00023242"/>
    </source>
</evidence>
<feature type="compositionally biased region" description="Pro residues" evidence="6">
    <location>
        <begin position="155"/>
        <end position="167"/>
    </location>
</feature>
<reference evidence="7 8" key="1">
    <citation type="journal article" name="Sci. Rep.">
        <title>Telomere-to-telomere assembled and centromere annotated genomes of the two main subspecies of the button mushroom Agaricus bisporus reveal especially polymorphic chromosome ends.</title>
        <authorList>
            <person name="Sonnenberg A.S.M."/>
            <person name="Sedaghat-Telgerd N."/>
            <person name="Lavrijssen B."/>
            <person name="Ohm R.A."/>
            <person name="Hendrickx P.M."/>
            <person name="Scholtmeijer K."/>
            <person name="Baars J.J.P."/>
            <person name="van Peer A."/>
        </authorList>
    </citation>
    <scope>NUCLEOTIDE SEQUENCE [LARGE SCALE GENOMIC DNA]</scope>
    <source>
        <strain evidence="7 8">H119_p4</strain>
    </source>
</reference>
<organism evidence="7 8">
    <name type="scientific">Agaricus bisporus var. burnettii</name>
    <dbReference type="NCBI Taxonomy" id="192524"/>
    <lineage>
        <taxon>Eukaryota</taxon>
        <taxon>Fungi</taxon>
        <taxon>Dikarya</taxon>
        <taxon>Basidiomycota</taxon>
        <taxon>Agaricomycotina</taxon>
        <taxon>Agaricomycetes</taxon>
        <taxon>Agaricomycetidae</taxon>
        <taxon>Agaricales</taxon>
        <taxon>Agaricineae</taxon>
        <taxon>Agaricaceae</taxon>
        <taxon>Agaricus</taxon>
    </lineage>
</organism>